<keyword evidence="6" id="KW-0456">Lyase</keyword>
<dbReference type="Pfam" id="PF00484">
    <property type="entry name" value="Pro_CA"/>
    <property type="match status" value="1"/>
</dbReference>
<comment type="caution">
    <text evidence="8">The sequence shown here is derived from an EMBL/GenBank/DDBJ whole genome shotgun (WGS) entry which is preliminary data.</text>
</comment>
<evidence type="ECO:0000256" key="2">
    <source>
        <dbReference type="ARBA" id="ARBA00006217"/>
    </source>
</evidence>
<comment type="catalytic activity">
    <reaction evidence="7">
        <text>hydrogencarbonate + H(+) = CO2 + H2O</text>
        <dbReference type="Rhea" id="RHEA:10748"/>
        <dbReference type="ChEBI" id="CHEBI:15377"/>
        <dbReference type="ChEBI" id="CHEBI:15378"/>
        <dbReference type="ChEBI" id="CHEBI:16526"/>
        <dbReference type="ChEBI" id="CHEBI:17544"/>
        <dbReference type="EC" id="4.2.1.1"/>
    </reaction>
</comment>
<dbReference type="InterPro" id="IPR015892">
    <property type="entry name" value="Carbonic_anhydrase_CS"/>
</dbReference>
<evidence type="ECO:0000313" key="8">
    <source>
        <dbReference type="EMBL" id="MDR4305635.1"/>
    </source>
</evidence>
<dbReference type="PANTHER" id="PTHR11002">
    <property type="entry name" value="CARBONIC ANHYDRASE"/>
    <property type="match status" value="1"/>
</dbReference>
<dbReference type="EMBL" id="JADBEO010000005">
    <property type="protein sequence ID" value="MDR4305635.1"/>
    <property type="molecule type" value="Genomic_DNA"/>
</dbReference>
<dbReference type="RefSeq" id="WP_309388795.1">
    <property type="nucleotide sequence ID" value="NZ_JADBEO010000005.1"/>
</dbReference>
<accession>A0ABU1DC42</accession>
<dbReference type="SUPFAM" id="SSF53056">
    <property type="entry name" value="beta-carbonic anhydrase, cab"/>
    <property type="match status" value="1"/>
</dbReference>
<dbReference type="SMART" id="SM00947">
    <property type="entry name" value="Pro_CA"/>
    <property type="match status" value="1"/>
</dbReference>
<proteinExistence type="inferred from homology"/>
<evidence type="ECO:0000256" key="3">
    <source>
        <dbReference type="ARBA" id="ARBA00012925"/>
    </source>
</evidence>
<keyword evidence="5" id="KW-0862">Zinc</keyword>
<comment type="similarity">
    <text evidence="2">Belongs to the beta-class carbonic anhydrase family.</text>
</comment>
<keyword evidence="4" id="KW-0479">Metal-binding</keyword>
<dbReference type="PROSITE" id="PS00704">
    <property type="entry name" value="PROK_CO2_ANHYDRASE_1"/>
    <property type="match status" value="1"/>
</dbReference>
<dbReference type="Proteomes" id="UP001181622">
    <property type="component" value="Unassembled WGS sequence"/>
</dbReference>
<dbReference type="InterPro" id="IPR036874">
    <property type="entry name" value="Carbonic_anhydrase_sf"/>
</dbReference>
<comment type="cofactor">
    <cofactor evidence="1">
        <name>Zn(2+)</name>
        <dbReference type="ChEBI" id="CHEBI:29105"/>
    </cofactor>
</comment>
<gene>
    <name evidence="8" type="ORF">IHQ68_03230</name>
</gene>
<dbReference type="PANTHER" id="PTHR11002:SF76">
    <property type="entry name" value="CARBONIC ANHYDRASE"/>
    <property type="match status" value="1"/>
</dbReference>
<evidence type="ECO:0000256" key="5">
    <source>
        <dbReference type="ARBA" id="ARBA00022833"/>
    </source>
</evidence>
<evidence type="ECO:0000256" key="1">
    <source>
        <dbReference type="ARBA" id="ARBA00001947"/>
    </source>
</evidence>
<sequence>MADIIRAASRFQREALSRDEALYQRLARDGQNSNALVVACADSRVAPELIAQAQPGELFVRRNAGDIVPPFARMTGGAPSAAEYGVTALEVTAGIAPASRAAIPAVIAAAE</sequence>
<keyword evidence="9" id="KW-1185">Reference proteome</keyword>
<organism evidence="8 9">
    <name type="scientific">Chelatococcus sambhunathii</name>
    <dbReference type="NCBI Taxonomy" id="363953"/>
    <lineage>
        <taxon>Bacteria</taxon>
        <taxon>Pseudomonadati</taxon>
        <taxon>Pseudomonadota</taxon>
        <taxon>Alphaproteobacteria</taxon>
        <taxon>Hyphomicrobiales</taxon>
        <taxon>Chelatococcaceae</taxon>
        <taxon>Chelatococcus</taxon>
    </lineage>
</organism>
<protein>
    <recommendedName>
        <fullName evidence="3">carbonic anhydrase</fullName>
        <ecNumber evidence="3">4.2.1.1</ecNumber>
    </recommendedName>
</protein>
<evidence type="ECO:0000256" key="4">
    <source>
        <dbReference type="ARBA" id="ARBA00022723"/>
    </source>
</evidence>
<dbReference type="InterPro" id="IPR001765">
    <property type="entry name" value="Carbonic_anhydrase"/>
</dbReference>
<evidence type="ECO:0000256" key="7">
    <source>
        <dbReference type="ARBA" id="ARBA00048348"/>
    </source>
</evidence>
<dbReference type="Gene3D" id="3.40.1050.10">
    <property type="entry name" value="Carbonic anhydrase"/>
    <property type="match status" value="1"/>
</dbReference>
<reference evidence="8" key="1">
    <citation type="submission" date="2020-10" db="EMBL/GenBank/DDBJ databases">
        <authorList>
            <person name="Abbas A."/>
            <person name="Razzaq R."/>
            <person name="Waqas M."/>
            <person name="Abbas N."/>
            <person name="Nielsen T.K."/>
            <person name="Hansen L.H."/>
            <person name="Hussain S."/>
            <person name="Shahid M."/>
        </authorList>
    </citation>
    <scope>NUCLEOTIDE SEQUENCE</scope>
    <source>
        <strain evidence="8">S14</strain>
    </source>
</reference>
<name>A0ABU1DC42_9HYPH</name>
<dbReference type="EC" id="4.2.1.1" evidence="3"/>
<evidence type="ECO:0000313" key="9">
    <source>
        <dbReference type="Proteomes" id="UP001181622"/>
    </source>
</evidence>
<evidence type="ECO:0000256" key="6">
    <source>
        <dbReference type="ARBA" id="ARBA00023239"/>
    </source>
</evidence>